<dbReference type="EnsemblProtists" id="HpaT802889">
    <property type="protein sequence ID" value="HpaP802889"/>
    <property type="gene ID" value="HpaG802889"/>
</dbReference>
<dbReference type="InParanoid" id="M4B9D0"/>
<dbReference type="AlphaFoldDB" id="M4B9D0"/>
<keyword evidence="2" id="KW-1185">Reference proteome</keyword>
<name>M4B9D0_HYAAE</name>
<accession>M4B9D0</accession>
<sequence length="98" mass="11217">MRIVHTRVGPKASQLNLVERTHQALHRHGGKNDVPVWWAHDSTSSARNIARCALSLRPLIYPWLMTPKPGHTENEIISRVQIQDKTKFDGVKVYKLIT</sequence>
<proteinExistence type="predicted"/>
<reference evidence="1" key="2">
    <citation type="submission" date="2015-06" db="UniProtKB">
        <authorList>
            <consortium name="EnsemblProtists"/>
        </authorList>
    </citation>
    <scope>IDENTIFICATION</scope>
    <source>
        <strain evidence="1">Emoy2</strain>
    </source>
</reference>
<dbReference type="HOGENOM" id="CLU_2338033_0_0_1"/>
<dbReference type="EMBL" id="JH598031">
    <property type="status" value="NOT_ANNOTATED_CDS"/>
    <property type="molecule type" value="Genomic_DNA"/>
</dbReference>
<evidence type="ECO:0000313" key="1">
    <source>
        <dbReference type="EnsemblProtists" id="HpaP802889"/>
    </source>
</evidence>
<protein>
    <submittedName>
        <fullName evidence="1">Uncharacterized protein</fullName>
    </submittedName>
</protein>
<dbReference type="Proteomes" id="UP000011713">
    <property type="component" value="Unassembled WGS sequence"/>
</dbReference>
<dbReference type="VEuPathDB" id="FungiDB:HpaG802889"/>
<evidence type="ECO:0000313" key="2">
    <source>
        <dbReference type="Proteomes" id="UP000011713"/>
    </source>
</evidence>
<reference evidence="2" key="1">
    <citation type="journal article" date="2010" name="Science">
        <title>Signatures of adaptation to obligate biotrophy in the Hyaloperonospora arabidopsidis genome.</title>
        <authorList>
            <person name="Baxter L."/>
            <person name="Tripathy S."/>
            <person name="Ishaque N."/>
            <person name="Boot N."/>
            <person name="Cabral A."/>
            <person name="Kemen E."/>
            <person name="Thines M."/>
            <person name="Ah-Fong A."/>
            <person name="Anderson R."/>
            <person name="Badejoko W."/>
            <person name="Bittner-Eddy P."/>
            <person name="Boore J.L."/>
            <person name="Chibucos M.C."/>
            <person name="Coates M."/>
            <person name="Dehal P."/>
            <person name="Delehaunty K."/>
            <person name="Dong S."/>
            <person name="Downton P."/>
            <person name="Dumas B."/>
            <person name="Fabro G."/>
            <person name="Fronick C."/>
            <person name="Fuerstenberg S.I."/>
            <person name="Fulton L."/>
            <person name="Gaulin E."/>
            <person name="Govers F."/>
            <person name="Hughes L."/>
            <person name="Humphray S."/>
            <person name="Jiang R.H."/>
            <person name="Judelson H."/>
            <person name="Kamoun S."/>
            <person name="Kyung K."/>
            <person name="Meijer H."/>
            <person name="Minx P."/>
            <person name="Morris P."/>
            <person name="Nelson J."/>
            <person name="Phuntumart V."/>
            <person name="Qutob D."/>
            <person name="Rehmany A."/>
            <person name="Rougon-Cardoso A."/>
            <person name="Ryden P."/>
            <person name="Torto-Alalibo T."/>
            <person name="Studholme D."/>
            <person name="Wang Y."/>
            <person name="Win J."/>
            <person name="Wood J."/>
            <person name="Clifton S.W."/>
            <person name="Rogers J."/>
            <person name="Van den Ackerveken G."/>
            <person name="Jones J.D."/>
            <person name="McDowell J.M."/>
            <person name="Beynon J."/>
            <person name="Tyler B.M."/>
        </authorList>
    </citation>
    <scope>NUCLEOTIDE SEQUENCE [LARGE SCALE GENOMIC DNA]</scope>
    <source>
        <strain evidence="2">Emoy2</strain>
    </source>
</reference>
<organism evidence="1 2">
    <name type="scientific">Hyaloperonospora arabidopsidis (strain Emoy2)</name>
    <name type="common">Downy mildew agent</name>
    <name type="synonym">Peronospora arabidopsidis</name>
    <dbReference type="NCBI Taxonomy" id="559515"/>
    <lineage>
        <taxon>Eukaryota</taxon>
        <taxon>Sar</taxon>
        <taxon>Stramenopiles</taxon>
        <taxon>Oomycota</taxon>
        <taxon>Peronosporomycetes</taxon>
        <taxon>Peronosporales</taxon>
        <taxon>Peronosporaceae</taxon>
        <taxon>Hyaloperonospora</taxon>
    </lineage>
</organism>